<evidence type="ECO:0000256" key="1">
    <source>
        <dbReference type="SAM" id="SignalP"/>
    </source>
</evidence>
<gene>
    <name evidence="2" type="ORF">GCM10009114_18780</name>
</gene>
<reference evidence="2 3" key="1">
    <citation type="journal article" date="2019" name="Int. J. Syst. Evol. Microbiol.">
        <title>The Global Catalogue of Microorganisms (GCM) 10K type strain sequencing project: providing services to taxonomists for standard genome sequencing and annotation.</title>
        <authorList>
            <consortium name="The Broad Institute Genomics Platform"/>
            <consortium name="The Broad Institute Genome Sequencing Center for Infectious Disease"/>
            <person name="Wu L."/>
            <person name="Ma J."/>
        </authorList>
    </citation>
    <scope>NUCLEOTIDE SEQUENCE [LARGE SCALE GENOMIC DNA]</scope>
    <source>
        <strain evidence="2 3">JCM 15896</strain>
    </source>
</reference>
<evidence type="ECO:0000313" key="3">
    <source>
        <dbReference type="Proteomes" id="UP001500359"/>
    </source>
</evidence>
<name>A0ABN1LIL5_9ALTE</name>
<keyword evidence="1" id="KW-0732">Signal</keyword>
<feature type="signal peptide" evidence="1">
    <location>
        <begin position="1"/>
        <end position="33"/>
    </location>
</feature>
<protein>
    <recommendedName>
        <fullName evidence="4">Solute-binding protein family 3/N-terminal domain-containing protein</fullName>
    </recommendedName>
</protein>
<evidence type="ECO:0008006" key="4">
    <source>
        <dbReference type="Google" id="ProtNLM"/>
    </source>
</evidence>
<accession>A0ABN1LIL5</accession>
<proteinExistence type="predicted"/>
<dbReference type="EMBL" id="BAAAFD010000004">
    <property type="protein sequence ID" value="GAA0856521.1"/>
    <property type="molecule type" value="Genomic_DNA"/>
</dbReference>
<keyword evidence="3" id="KW-1185">Reference proteome</keyword>
<feature type="chain" id="PRO_5046062266" description="Solute-binding protein family 3/N-terminal domain-containing protein" evidence="1">
    <location>
        <begin position="34"/>
        <end position="293"/>
    </location>
</feature>
<sequence>MCDFLTNHFRKLAAFWVLLIYMAINLGSHFAHAQNDSSIQKVRVLNYNPNQPSEQDYFFGLLDKAMSNTVIEYNSYELEHVAISYQQTRIMTFINSGQRLDVMHTMTSRQREHDLTAVKVPLLLGMLGHRVLLIKASRLNEFEQIGEAEALKKYIACQGIDWPDSDILEANGYLVARVTDEDAMIAMLEYERCDYYPRGISEIDNELTLYNHKYGALARVPHIILRYPAPVYFFVAKSNTLLAQRIEKGLQQMQQSGEFFDYISQHKATSSLFPLSQWNDKLFFDLHNPIIGE</sequence>
<dbReference type="Proteomes" id="UP001500359">
    <property type="component" value="Unassembled WGS sequence"/>
</dbReference>
<dbReference type="SUPFAM" id="SSF53850">
    <property type="entry name" value="Periplasmic binding protein-like II"/>
    <property type="match status" value="1"/>
</dbReference>
<organism evidence="2 3">
    <name type="scientific">Aliiglaciecola litoralis</name>
    <dbReference type="NCBI Taxonomy" id="582857"/>
    <lineage>
        <taxon>Bacteria</taxon>
        <taxon>Pseudomonadati</taxon>
        <taxon>Pseudomonadota</taxon>
        <taxon>Gammaproteobacteria</taxon>
        <taxon>Alteromonadales</taxon>
        <taxon>Alteromonadaceae</taxon>
        <taxon>Aliiglaciecola</taxon>
    </lineage>
</organism>
<comment type="caution">
    <text evidence="2">The sequence shown here is derived from an EMBL/GenBank/DDBJ whole genome shotgun (WGS) entry which is preliminary data.</text>
</comment>
<evidence type="ECO:0000313" key="2">
    <source>
        <dbReference type="EMBL" id="GAA0856521.1"/>
    </source>
</evidence>